<gene>
    <name evidence="3" type="primary">ppnP</name>
    <name evidence="4" type="ORF">E7512_00885</name>
</gene>
<dbReference type="Proteomes" id="UP000754750">
    <property type="component" value="Unassembled WGS sequence"/>
</dbReference>
<dbReference type="Gene3D" id="2.60.120.10">
    <property type="entry name" value="Jelly Rolls"/>
    <property type="match status" value="1"/>
</dbReference>
<dbReference type="GO" id="GO:0004731">
    <property type="term" value="F:purine-nucleoside phosphorylase activity"/>
    <property type="evidence" value="ECO:0007669"/>
    <property type="project" value="UniProtKB-UniRule"/>
</dbReference>
<proteinExistence type="inferred from homology"/>
<comment type="caution">
    <text evidence="4">The sequence shown here is derived from an EMBL/GenBank/DDBJ whole genome shotgun (WGS) entry which is preliminary data.</text>
</comment>
<dbReference type="InterPro" id="IPR014710">
    <property type="entry name" value="RmlC-like_jellyroll"/>
</dbReference>
<keyword evidence="2 3" id="KW-0808">Transferase</keyword>
<dbReference type="EC" id="2.4.2.2" evidence="3"/>
<dbReference type="EMBL" id="SVNY01000001">
    <property type="protein sequence ID" value="MBE6832136.1"/>
    <property type="molecule type" value="Genomic_DNA"/>
</dbReference>
<evidence type="ECO:0000256" key="2">
    <source>
        <dbReference type="ARBA" id="ARBA00022679"/>
    </source>
</evidence>
<dbReference type="EC" id="2.4.2.1" evidence="3"/>
<comment type="catalytic activity">
    <reaction evidence="3">
        <text>adenosine + phosphate = alpha-D-ribose 1-phosphate + adenine</text>
        <dbReference type="Rhea" id="RHEA:27642"/>
        <dbReference type="ChEBI" id="CHEBI:16335"/>
        <dbReference type="ChEBI" id="CHEBI:16708"/>
        <dbReference type="ChEBI" id="CHEBI:43474"/>
        <dbReference type="ChEBI" id="CHEBI:57720"/>
        <dbReference type="EC" id="2.4.2.1"/>
    </reaction>
</comment>
<dbReference type="AlphaFoldDB" id="A0A928KSJ3"/>
<comment type="catalytic activity">
    <reaction evidence="3">
        <text>guanosine + phosphate = alpha-D-ribose 1-phosphate + guanine</text>
        <dbReference type="Rhea" id="RHEA:13233"/>
        <dbReference type="ChEBI" id="CHEBI:16235"/>
        <dbReference type="ChEBI" id="CHEBI:16750"/>
        <dbReference type="ChEBI" id="CHEBI:43474"/>
        <dbReference type="ChEBI" id="CHEBI:57720"/>
        <dbReference type="EC" id="2.4.2.1"/>
    </reaction>
</comment>
<comment type="catalytic activity">
    <reaction evidence="3">
        <text>thymidine + phosphate = 2-deoxy-alpha-D-ribose 1-phosphate + thymine</text>
        <dbReference type="Rhea" id="RHEA:16037"/>
        <dbReference type="ChEBI" id="CHEBI:17748"/>
        <dbReference type="ChEBI" id="CHEBI:17821"/>
        <dbReference type="ChEBI" id="CHEBI:43474"/>
        <dbReference type="ChEBI" id="CHEBI:57259"/>
        <dbReference type="EC" id="2.4.2.2"/>
    </reaction>
</comment>
<comment type="catalytic activity">
    <reaction evidence="3">
        <text>a purine D-ribonucleoside + phosphate = a purine nucleobase + alpha-D-ribose 1-phosphate</text>
        <dbReference type="Rhea" id="RHEA:19805"/>
        <dbReference type="ChEBI" id="CHEBI:26386"/>
        <dbReference type="ChEBI" id="CHEBI:43474"/>
        <dbReference type="ChEBI" id="CHEBI:57720"/>
        <dbReference type="ChEBI" id="CHEBI:142355"/>
        <dbReference type="EC" id="2.4.2.1"/>
    </reaction>
</comment>
<comment type="catalytic activity">
    <reaction evidence="3">
        <text>cytidine + phosphate = cytosine + alpha-D-ribose 1-phosphate</text>
        <dbReference type="Rhea" id="RHEA:52540"/>
        <dbReference type="ChEBI" id="CHEBI:16040"/>
        <dbReference type="ChEBI" id="CHEBI:17562"/>
        <dbReference type="ChEBI" id="CHEBI:43474"/>
        <dbReference type="ChEBI" id="CHEBI:57720"/>
        <dbReference type="EC" id="2.4.2.2"/>
    </reaction>
</comment>
<comment type="function">
    <text evidence="3">Catalyzes the phosphorolysis of diverse nucleosides, yielding D-ribose 1-phosphate and the respective free bases. Can use uridine, adenosine, guanosine, cytidine, thymidine, inosine and xanthosine as substrates. Also catalyzes the reverse reactions.</text>
</comment>
<comment type="similarity">
    <text evidence="3">Belongs to the nucleoside phosphorylase PpnP family.</text>
</comment>
<comment type="catalytic activity">
    <reaction evidence="3">
        <text>xanthosine + phosphate = alpha-D-ribose 1-phosphate + xanthine</text>
        <dbReference type="Rhea" id="RHEA:27638"/>
        <dbReference type="ChEBI" id="CHEBI:17712"/>
        <dbReference type="ChEBI" id="CHEBI:18107"/>
        <dbReference type="ChEBI" id="CHEBI:43474"/>
        <dbReference type="ChEBI" id="CHEBI:57720"/>
        <dbReference type="EC" id="2.4.2.1"/>
    </reaction>
</comment>
<comment type="catalytic activity">
    <reaction evidence="3">
        <text>uridine + phosphate = alpha-D-ribose 1-phosphate + uracil</text>
        <dbReference type="Rhea" id="RHEA:24388"/>
        <dbReference type="ChEBI" id="CHEBI:16704"/>
        <dbReference type="ChEBI" id="CHEBI:17568"/>
        <dbReference type="ChEBI" id="CHEBI:43474"/>
        <dbReference type="ChEBI" id="CHEBI:57720"/>
        <dbReference type="EC" id="2.4.2.2"/>
    </reaction>
</comment>
<dbReference type="GO" id="GO:0005829">
    <property type="term" value="C:cytosol"/>
    <property type="evidence" value="ECO:0007669"/>
    <property type="project" value="TreeGrafter"/>
</dbReference>
<dbReference type="HAMAP" id="MF_01537">
    <property type="entry name" value="Nucleos_phosphorylase_PpnP"/>
    <property type="match status" value="1"/>
</dbReference>
<dbReference type="CDD" id="cd20296">
    <property type="entry name" value="cupin_PpnP-like"/>
    <property type="match status" value="1"/>
</dbReference>
<dbReference type="PANTHER" id="PTHR36540:SF1">
    <property type="entry name" value="PYRIMIDINE_PURINE NUCLEOSIDE PHOSPHORYLASE"/>
    <property type="match status" value="1"/>
</dbReference>
<protein>
    <recommendedName>
        <fullName evidence="3">Pyrimidine/purine nucleoside phosphorylase</fullName>
        <ecNumber evidence="3">2.4.2.1</ecNumber>
        <ecNumber evidence="3">2.4.2.2</ecNumber>
    </recommendedName>
    <alternativeName>
        <fullName evidence="3">Adenosine phosphorylase</fullName>
    </alternativeName>
    <alternativeName>
        <fullName evidence="3">Cytidine phosphorylase</fullName>
    </alternativeName>
    <alternativeName>
        <fullName evidence="3">Guanosine phosphorylase</fullName>
    </alternativeName>
    <alternativeName>
        <fullName evidence="3">Inosine phosphorylase</fullName>
    </alternativeName>
    <alternativeName>
        <fullName evidence="3">Thymidine phosphorylase</fullName>
    </alternativeName>
    <alternativeName>
        <fullName evidence="3">Uridine phosphorylase</fullName>
    </alternativeName>
    <alternativeName>
        <fullName evidence="3">Xanthosine phosphorylase</fullName>
    </alternativeName>
</protein>
<accession>A0A928KSJ3</accession>
<dbReference type="InterPro" id="IPR009664">
    <property type="entry name" value="Ppnp"/>
</dbReference>
<comment type="catalytic activity">
    <reaction evidence="3">
        <text>inosine + phosphate = alpha-D-ribose 1-phosphate + hypoxanthine</text>
        <dbReference type="Rhea" id="RHEA:27646"/>
        <dbReference type="ChEBI" id="CHEBI:17368"/>
        <dbReference type="ChEBI" id="CHEBI:17596"/>
        <dbReference type="ChEBI" id="CHEBI:43474"/>
        <dbReference type="ChEBI" id="CHEBI:57720"/>
        <dbReference type="EC" id="2.4.2.1"/>
    </reaction>
</comment>
<sequence>MDFTNATIIKKANVYFDGKVSSRTVVLPSGERKTLGFMLPGEYVFRTDAPELMELLAGQAEVRLKEEDPPKTYREGDSFPVPGKSSYMIRAVTCLDYCCSYL</sequence>
<evidence type="ECO:0000256" key="1">
    <source>
        <dbReference type="ARBA" id="ARBA00022676"/>
    </source>
</evidence>
<dbReference type="PANTHER" id="PTHR36540">
    <property type="entry name" value="PYRIMIDINE/PURINE NUCLEOSIDE PHOSPHORYLASE"/>
    <property type="match status" value="1"/>
</dbReference>
<evidence type="ECO:0000313" key="4">
    <source>
        <dbReference type="EMBL" id="MBE6832136.1"/>
    </source>
</evidence>
<dbReference type="GO" id="GO:0016154">
    <property type="term" value="F:pyrimidine-nucleoside phosphorylase activity"/>
    <property type="evidence" value="ECO:0007669"/>
    <property type="project" value="UniProtKB-UniRule"/>
</dbReference>
<dbReference type="RefSeq" id="WP_020073099.1">
    <property type="nucleotide sequence ID" value="NZ_JBKWRC010000001.1"/>
</dbReference>
<keyword evidence="1 3" id="KW-0328">Glycosyltransferase</keyword>
<evidence type="ECO:0000313" key="5">
    <source>
        <dbReference type="Proteomes" id="UP000754750"/>
    </source>
</evidence>
<dbReference type="Pfam" id="PF06865">
    <property type="entry name" value="Ppnp"/>
    <property type="match status" value="1"/>
</dbReference>
<reference evidence="4" key="1">
    <citation type="submission" date="2019-04" db="EMBL/GenBank/DDBJ databases">
        <title>Evolution of Biomass-Degrading Anaerobic Consortia Revealed by Metagenomics.</title>
        <authorList>
            <person name="Peng X."/>
        </authorList>
    </citation>
    <scope>NUCLEOTIDE SEQUENCE</scope>
    <source>
        <strain evidence="4">SIG551</strain>
    </source>
</reference>
<dbReference type="SUPFAM" id="SSF51182">
    <property type="entry name" value="RmlC-like cupins"/>
    <property type="match status" value="1"/>
</dbReference>
<evidence type="ECO:0000256" key="3">
    <source>
        <dbReference type="HAMAP-Rule" id="MF_01537"/>
    </source>
</evidence>
<name>A0A928KSJ3_9FIRM</name>
<dbReference type="InterPro" id="IPR011051">
    <property type="entry name" value="RmlC_Cupin_sf"/>
</dbReference>
<organism evidence="4 5">
    <name type="scientific">Faecalispora sporosphaeroides</name>
    <dbReference type="NCBI Taxonomy" id="1549"/>
    <lineage>
        <taxon>Bacteria</taxon>
        <taxon>Bacillati</taxon>
        <taxon>Bacillota</taxon>
        <taxon>Clostridia</taxon>
        <taxon>Eubacteriales</taxon>
        <taxon>Oscillospiraceae</taxon>
        <taxon>Faecalispora</taxon>
    </lineage>
</organism>